<evidence type="ECO:0000313" key="10">
    <source>
        <dbReference type="Proteomes" id="UP001595604"/>
    </source>
</evidence>
<evidence type="ECO:0000256" key="7">
    <source>
        <dbReference type="ARBA" id="ARBA00023225"/>
    </source>
</evidence>
<dbReference type="EMBL" id="JBHRTQ010000013">
    <property type="protein sequence ID" value="MFC3175356.1"/>
    <property type="molecule type" value="Genomic_DNA"/>
</dbReference>
<protein>
    <recommendedName>
        <fullName evidence="3">Flagellar assembly protein FliH</fullName>
    </recommendedName>
</protein>
<dbReference type="Pfam" id="PF02108">
    <property type="entry name" value="FliH"/>
    <property type="match status" value="1"/>
</dbReference>
<keyword evidence="4" id="KW-0813">Transport</keyword>
<organism evidence="9 10">
    <name type="scientific">Novosphingobium bradum</name>
    <dbReference type="NCBI Taxonomy" id="1737444"/>
    <lineage>
        <taxon>Bacteria</taxon>
        <taxon>Pseudomonadati</taxon>
        <taxon>Pseudomonadota</taxon>
        <taxon>Alphaproteobacteria</taxon>
        <taxon>Sphingomonadales</taxon>
        <taxon>Sphingomonadaceae</taxon>
        <taxon>Novosphingobium</taxon>
    </lineage>
</organism>
<keyword evidence="6" id="KW-0653">Protein transport</keyword>
<dbReference type="InterPro" id="IPR018035">
    <property type="entry name" value="Flagellar_FliH/T3SS_HrpE"/>
</dbReference>
<keyword evidence="5" id="KW-1005">Bacterial flagellum biogenesis</keyword>
<feature type="domain" description="Flagellar assembly protein FliH/Type III secretion system HrpE" evidence="8">
    <location>
        <begin position="79"/>
        <end position="179"/>
    </location>
</feature>
<sequence length="197" mass="20804">MSSLAALAAGGGEPGGFRSDARFALPVRAARAPAEPEPVQIADPVALAWAEGYARGRDEARAEAGEAAKAEAEARGALALSLTRLDADLAESLRQRLQDTVLALCEQTLAPYALDPEVLARRIERAVAMFARAEDERVIRLHPDDIALIADGLGAGWTVVPDPALERGALRVESQSGGVEDGPAQWRRALTEAFNAC</sequence>
<proteinExistence type="inferred from homology"/>
<reference evidence="10" key="1">
    <citation type="journal article" date="2019" name="Int. J. Syst. Evol. Microbiol.">
        <title>The Global Catalogue of Microorganisms (GCM) 10K type strain sequencing project: providing services to taxonomists for standard genome sequencing and annotation.</title>
        <authorList>
            <consortium name="The Broad Institute Genomics Platform"/>
            <consortium name="The Broad Institute Genome Sequencing Center for Infectious Disease"/>
            <person name="Wu L."/>
            <person name="Ma J."/>
        </authorList>
    </citation>
    <scope>NUCLEOTIDE SEQUENCE [LARGE SCALE GENOMIC DNA]</scope>
    <source>
        <strain evidence="10">KCTC 42984</strain>
    </source>
</reference>
<dbReference type="InterPro" id="IPR051472">
    <property type="entry name" value="T3SS_Stator/FliH"/>
</dbReference>
<comment type="caution">
    <text evidence="9">The sequence shown here is derived from an EMBL/GenBank/DDBJ whole genome shotgun (WGS) entry which is preliminary data.</text>
</comment>
<comment type="function">
    <text evidence="1">Needed for flagellar regrowth and assembly.</text>
</comment>
<gene>
    <name evidence="9" type="ORF">ACFOD9_13935</name>
</gene>
<evidence type="ECO:0000256" key="5">
    <source>
        <dbReference type="ARBA" id="ARBA00022795"/>
    </source>
</evidence>
<evidence type="ECO:0000259" key="8">
    <source>
        <dbReference type="Pfam" id="PF02108"/>
    </source>
</evidence>
<evidence type="ECO:0000256" key="6">
    <source>
        <dbReference type="ARBA" id="ARBA00022927"/>
    </source>
</evidence>
<evidence type="ECO:0000256" key="1">
    <source>
        <dbReference type="ARBA" id="ARBA00003041"/>
    </source>
</evidence>
<keyword evidence="10" id="KW-1185">Reference proteome</keyword>
<accession>A0ABV7IXL3</accession>
<dbReference type="PANTHER" id="PTHR34982">
    <property type="entry name" value="YOP PROTEINS TRANSLOCATION PROTEIN L"/>
    <property type="match status" value="1"/>
</dbReference>
<evidence type="ECO:0000256" key="2">
    <source>
        <dbReference type="ARBA" id="ARBA00006602"/>
    </source>
</evidence>
<dbReference type="Proteomes" id="UP001595604">
    <property type="component" value="Unassembled WGS sequence"/>
</dbReference>
<evidence type="ECO:0000256" key="3">
    <source>
        <dbReference type="ARBA" id="ARBA00016507"/>
    </source>
</evidence>
<evidence type="ECO:0000313" key="9">
    <source>
        <dbReference type="EMBL" id="MFC3175356.1"/>
    </source>
</evidence>
<dbReference type="PANTHER" id="PTHR34982:SF1">
    <property type="entry name" value="FLAGELLAR ASSEMBLY PROTEIN FLIH"/>
    <property type="match status" value="1"/>
</dbReference>
<dbReference type="RefSeq" id="WP_379510735.1">
    <property type="nucleotide sequence ID" value="NZ_JBHRTQ010000013.1"/>
</dbReference>
<name>A0ABV7IXL3_9SPHN</name>
<keyword evidence="7" id="KW-1006">Bacterial flagellum protein export</keyword>
<comment type="similarity">
    <text evidence="2">Belongs to the FliH family.</text>
</comment>
<evidence type="ECO:0000256" key="4">
    <source>
        <dbReference type="ARBA" id="ARBA00022448"/>
    </source>
</evidence>